<name>Q4T2M7_TETNG</name>
<accession>Q4T2M7</accession>
<reference evidence="4" key="2">
    <citation type="submission" date="2004-02" db="EMBL/GenBank/DDBJ databases">
        <authorList>
            <consortium name="Genoscope"/>
            <consortium name="Whitehead Institute Centre for Genome Research"/>
        </authorList>
    </citation>
    <scope>NUCLEOTIDE SEQUENCE</scope>
</reference>
<evidence type="ECO:0000259" key="2">
    <source>
        <dbReference type="Pfam" id="PF23415"/>
    </source>
</evidence>
<feature type="compositionally biased region" description="Basic residues" evidence="1">
    <location>
        <begin position="504"/>
        <end position="513"/>
    </location>
</feature>
<feature type="region of interest" description="Disordered" evidence="1">
    <location>
        <begin position="446"/>
        <end position="655"/>
    </location>
</feature>
<feature type="compositionally biased region" description="Pro residues" evidence="1">
    <location>
        <begin position="739"/>
        <end position="748"/>
    </location>
</feature>
<dbReference type="EMBL" id="CAAE01010234">
    <property type="protein sequence ID" value="CAF92855.1"/>
    <property type="molecule type" value="Genomic_DNA"/>
</dbReference>
<dbReference type="InterPro" id="IPR026074">
    <property type="entry name" value="MAP1"/>
</dbReference>
<feature type="compositionally biased region" description="Basic and acidic residues" evidence="1">
    <location>
        <begin position="514"/>
        <end position="545"/>
    </location>
</feature>
<dbReference type="GO" id="GO:0045202">
    <property type="term" value="C:synapse"/>
    <property type="evidence" value="ECO:0007669"/>
    <property type="project" value="TreeGrafter"/>
</dbReference>
<dbReference type="GO" id="GO:0003779">
    <property type="term" value="F:actin binding"/>
    <property type="evidence" value="ECO:0007669"/>
    <property type="project" value="TreeGrafter"/>
</dbReference>
<dbReference type="PANTHER" id="PTHR13843:SF11">
    <property type="entry name" value="MICROTUBULE-ASSOCIATED PROTEIN 1S"/>
    <property type="match status" value="1"/>
</dbReference>
<evidence type="ECO:0000259" key="3">
    <source>
        <dbReference type="Pfam" id="PF25281"/>
    </source>
</evidence>
<dbReference type="InterPro" id="IPR057480">
    <property type="entry name" value="MAP1A/B/S-like_MBL"/>
</dbReference>
<dbReference type="GO" id="GO:0000226">
    <property type="term" value="P:microtubule cytoskeleton organization"/>
    <property type="evidence" value="ECO:0007669"/>
    <property type="project" value="InterPro"/>
</dbReference>
<dbReference type="GO" id="GO:0005875">
    <property type="term" value="C:microtubule associated complex"/>
    <property type="evidence" value="ECO:0007669"/>
    <property type="project" value="TreeGrafter"/>
</dbReference>
<feature type="compositionally biased region" description="Polar residues" evidence="1">
    <location>
        <begin position="618"/>
        <end position="629"/>
    </location>
</feature>
<dbReference type="Pfam" id="PF25281">
    <property type="entry name" value="MBL_MAP1B"/>
    <property type="match status" value="1"/>
</dbReference>
<dbReference type="GO" id="GO:0005874">
    <property type="term" value="C:microtubule"/>
    <property type="evidence" value="ECO:0007669"/>
    <property type="project" value="InterPro"/>
</dbReference>
<protein>
    <submittedName>
        <fullName evidence="4">(spotted green pufferfish) hypothetical protein</fullName>
    </submittedName>
</protein>
<dbReference type="GO" id="GO:0030425">
    <property type="term" value="C:dendrite"/>
    <property type="evidence" value="ECO:0007669"/>
    <property type="project" value="TreeGrafter"/>
</dbReference>
<sequence>MAAVAAATPATELGGGPGSATYRSPLPAVADYSILVVVGALRPAGLLERLLLQIDAGVRCWSVDLDVSVLDQQLKLFVSRHSAFLSEHVPGQRTLHHSGDLLDTQVVLGPSLDSVCSEVQQLLSSPSRHKLLILAGQFVEDSGDLVLRKGQFSANHLLQIFREEEVRGSSLTLGYGGSAGVHGVPVRVSGAGLTLRPPGAPLHRGLPETGPTLLLHLPWGEGRRGLLRVNGFNLLVNGGSEPRSCFWKLVRHLDRIDAVLLTHVGVDNLPGLNSLLLRKSAEQELPAEEQQIGRLLSPELGLVFLNAPEARACGQEDPQPAALLRPAHSLSARAGAETEPLILFQKMGVGRLELYVLHPLRGSRSLESFLQTWPRRRSSGAELPLACLASVCALLVWHPSAPQEKIVRVLFPGCTPQSQVLEGLQKISKLVFLQHPVVCLKDLETPGTEREAGTWASQKEEPGPAEPRKKDVKPKPRGTSEAAAKEKKDGSEKPKVRDNEAKSKLMKPLRKTAPRKEEKSQDAGDKKQEAPGLKLKREPKAEPRKGTQSTKAGTKDAGKTAASLAGGSEFRKAGLKPVASLRRDASLPKRAGARGQKEAPLLKGAAPQPASATAEGPRSSSSAHQSPQKVQCEEGGPDGGGPHLRDRPACSQHQPGECGGPAGTLTLHLNGHLCAGSEGAPPPSAGCIGLGEGAHAHTHTHTHVHGLSELGSAPHDVDLCLVSPCEFHHPRTPESRQPPGTPARPPSEGPSRSQGPSGQLQQAGPGSTSDLLLSTDQGSSTAAELDSEPDPSLSPSGPLLDQSPPSAHPGLSLDPPPAPIKDLPPLAPQPGACMADAENKNVRTAGAKARKAPGSILKGSGGRSRVGGSSGSSGLSTQASSRAPSATAPPSAGISPADSPGSAVYVDLAYLPSGPAASTVDSDFFRRLRSLHYIISGDDEVKEAAMRSILDALLEGKSSWPEVQATLIPTFDSLPMHDWYREAHDRLGQLKITVLGSNSTVAMQEETFPACKVEF</sequence>
<feature type="compositionally biased region" description="Polar residues" evidence="1">
    <location>
        <begin position="750"/>
        <end position="782"/>
    </location>
</feature>
<feature type="domain" description="Microtubule-associated protein 1B/S N-terminal" evidence="2">
    <location>
        <begin position="34"/>
        <end position="167"/>
    </location>
</feature>
<feature type="compositionally biased region" description="Low complexity" evidence="1">
    <location>
        <begin position="790"/>
        <end position="805"/>
    </location>
</feature>
<proteinExistence type="predicted"/>
<gene>
    <name evidence="4" type="ORF">GSTENG00008271001</name>
</gene>
<dbReference type="KEGG" id="tng:GSTEN00008271G001"/>
<dbReference type="AlphaFoldDB" id="Q4T2M7"/>
<dbReference type="PANTHER" id="PTHR13843">
    <property type="entry name" value="MICROTUBULE-ASSOCIATED PROTEIN"/>
    <property type="match status" value="1"/>
</dbReference>
<dbReference type="GO" id="GO:0008017">
    <property type="term" value="F:microtubule binding"/>
    <property type="evidence" value="ECO:0007669"/>
    <property type="project" value="InterPro"/>
</dbReference>
<dbReference type="GO" id="GO:0005829">
    <property type="term" value="C:cytosol"/>
    <property type="evidence" value="ECO:0007669"/>
    <property type="project" value="TreeGrafter"/>
</dbReference>
<feature type="region of interest" description="Disordered" evidence="1">
    <location>
        <begin position="729"/>
        <end position="898"/>
    </location>
</feature>
<evidence type="ECO:0000313" key="4">
    <source>
        <dbReference type="EMBL" id="CAF92855.1"/>
    </source>
</evidence>
<dbReference type="GO" id="GO:0007409">
    <property type="term" value="P:axonogenesis"/>
    <property type="evidence" value="ECO:0007669"/>
    <property type="project" value="TreeGrafter"/>
</dbReference>
<organism evidence="4">
    <name type="scientific">Tetraodon nigroviridis</name>
    <name type="common">Spotted green pufferfish</name>
    <name type="synonym">Chelonodon nigroviridis</name>
    <dbReference type="NCBI Taxonomy" id="99883"/>
    <lineage>
        <taxon>Eukaryota</taxon>
        <taxon>Metazoa</taxon>
        <taxon>Chordata</taxon>
        <taxon>Craniata</taxon>
        <taxon>Vertebrata</taxon>
        <taxon>Euteleostomi</taxon>
        <taxon>Actinopterygii</taxon>
        <taxon>Neopterygii</taxon>
        <taxon>Teleostei</taxon>
        <taxon>Neoteleostei</taxon>
        <taxon>Acanthomorphata</taxon>
        <taxon>Eupercaria</taxon>
        <taxon>Tetraodontiformes</taxon>
        <taxon>Tetradontoidea</taxon>
        <taxon>Tetraodontidae</taxon>
        <taxon>Tetraodon</taxon>
    </lineage>
</organism>
<comment type="caution">
    <text evidence="4">The sequence shown here is derived from an EMBL/GenBank/DDBJ whole genome shotgun (WGS) entry which is preliminary data.</text>
</comment>
<dbReference type="GO" id="GO:0043025">
    <property type="term" value="C:neuronal cell body"/>
    <property type="evidence" value="ECO:0007669"/>
    <property type="project" value="TreeGrafter"/>
</dbReference>
<feature type="compositionally biased region" description="Basic and acidic residues" evidence="1">
    <location>
        <begin position="446"/>
        <end position="469"/>
    </location>
</feature>
<reference evidence="4" key="1">
    <citation type="journal article" date="2004" name="Nature">
        <title>Genome duplication in the teleost fish Tetraodon nigroviridis reveals the early vertebrate proto-karyotype.</title>
        <authorList>
            <person name="Jaillon O."/>
            <person name="Aury J.-M."/>
            <person name="Brunet F."/>
            <person name="Petit J.-L."/>
            <person name="Stange-Thomann N."/>
            <person name="Mauceli E."/>
            <person name="Bouneau L."/>
            <person name="Fischer C."/>
            <person name="Ozouf-Costaz C."/>
            <person name="Bernot A."/>
            <person name="Nicaud S."/>
            <person name="Jaffe D."/>
            <person name="Fisher S."/>
            <person name="Lutfalla G."/>
            <person name="Dossat C."/>
            <person name="Segurens B."/>
            <person name="Dasilva C."/>
            <person name="Salanoubat M."/>
            <person name="Levy M."/>
            <person name="Boudet N."/>
            <person name="Castellano S."/>
            <person name="Anthouard V."/>
            <person name="Jubin C."/>
            <person name="Castelli V."/>
            <person name="Katinka M."/>
            <person name="Vacherie B."/>
            <person name="Biemont C."/>
            <person name="Skalli Z."/>
            <person name="Cattolico L."/>
            <person name="Poulain J."/>
            <person name="De Berardinis V."/>
            <person name="Cruaud C."/>
            <person name="Duprat S."/>
            <person name="Brottier P."/>
            <person name="Coutanceau J.-P."/>
            <person name="Gouzy J."/>
            <person name="Parra G."/>
            <person name="Lardier G."/>
            <person name="Chapple C."/>
            <person name="McKernan K.J."/>
            <person name="McEwan P."/>
            <person name="Bosak S."/>
            <person name="Kellis M."/>
            <person name="Volff J.-N."/>
            <person name="Guigo R."/>
            <person name="Zody M.C."/>
            <person name="Mesirov J."/>
            <person name="Lindblad-Toh K."/>
            <person name="Birren B."/>
            <person name="Nusbaum C."/>
            <person name="Kahn D."/>
            <person name="Robinson-Rechavi M."/>
            <person name="Laudet V."/>
            <person name="Schachter V."/>
            <person name="Quetier F."/>
            <person name="Saurin W."/>
            <person name="Scarpelli C."/>
            <person name="Wincker P."/>
            <person name="Lander E.S."/>
            <person name="Weissenbach J."/>
            <person name="Roest Crollius H."/>
        </authorList>
    </citation>
    <scope>NUCLEOTIDE SEQUENCE [LARGE SCALE GENOMIC DNA]</scope>
</reference>
<feature type="compositionally biased region" description="Basic and acidic residues" evidence="1">
    <location>
        <begin position="483"/>
        <end position="503"/>
    </location>
</feature>
<feature type="compositionally biased region" description="Gly residues" evidence="1">
    <location>
        <begin position="859"/>
        <end position="871"/>
    </location>
</feature>
<feature type="compositionally biased region" description="Low complexity" evidence="1">
    <location>
        <begin position="872"/>
        <end position="897"/>
    </location>
</feature>
<dbReference type="GO" id="GO:0031114">
    <property type="term" value="P:regulation of microtubule depolymerization"/>
    <property type="evidence" value="ECO:0007669"/>
    <property type="project" value="TreeGrafter"/>
</dbReference>
<dbReference type="OrthoDB" id="5371837at2759"/>
<dbReference type="GO" id="GO:0016358">
    <property type="term" value="P:dendrite development"/>
    <property type="evidence" value="ECO:0007669"/>
    <property type="project" value="TreeGrafter"/>
</dbReference>
<feature type="non-terminal residue" evidence="4">
    <location>
        <position position="1"/>
    </location>
</feature>
<dbReference type="Pfam" id="PF23415">
    <property type="entry name" value="MAPB1_N"/>
    <property type="match status" value="1"/>
</dbReference>
<feature type="domain" description="Microtubule-associated protein 1A/B/S-like MBL-like" evidence="3">
    <location>
        <begin position="217"/>
        <end position="444"/>
    </location>
</feature>
<dbReference type="InterPro" id="IPR056617">
    <property type="entry name" value="MAP1B/S_N"/>
</dbReference>
<evidence type="ECO:0000256" key="1">
    <source>
        <dbReference type="SAM" id="MobiDB-lite"/>
    </source>
</evidence>